<dbReference type="Proteomes" id="UP000334990">
    <property type="component" value="Unassembled WGS sequence"/>
</dbReference>
<keyword evidence="2" id="KW-0472">Membrane</keyword>
<accession>A0A5M3VNP3</accession>
<comment type="caution">
    <text evidence="3">The sequence shown here is derived from an EMBL/GenBank/DDBJ whole genome shotgun (WGS) entry which is preliminary data.</text>
</comment>
<protein>
    <submittedName>
        <fullName evidence="3">Uncharacterized protein</fullName>
    </submittedName>
</protein>
<feature type="compositionally biased region" description="Polar residues" evidence="1">
    <location>
        <begin position="673"/>
        <end position="692"/>
    </location>
</feature>
<name>A0A5M3VNP3_9ACTN</name>
<dbReference type="AlphaFoldDB" id="A0A5M3VNP3"/>
<evidence type="ECO:0000313" key="4">
    <source>
        <dbReference type="Proteomes" id="UP000334990"/>
    </source>
</evidence>
<reference evidence="3 4" key="1">
    <citation type="submission" date="2019-10" db="EMBL/GenBank/DDBJ databases">
        <title>Whole genome shotgun sequence of Acrocarpospora corrugata NBRC 13972.</title>
        <authorList>
            <person name="Ichikawa N."/>
            <person name="Kimura A."/>
            <person name="Kitahashi Y."/>
            <person name="Komaki H."/>
            <person name="Oguchi A."/>
        </authorList>
    </citation>
    <scope>NUCLEOTIDE SEQUENCE [LARGE SCALE GENOMIC DNA]</scope>
    <source>
        <strain evidence="3 4">NBRC 13972</strain>
    </source>
</reference>
<dbReference type="EMBL" id="BLAD01000036">
    <property type="protein sequence ID" value="GER98406.1"/>
    <property type="molecule type" value="Genomic_DNA"/>
</dbReference>
<feature type="region of interest" description="Disordered" evidence="1">
    <location>
        <begin position="671"/>
        <end position="719"/>
    </location>
</feature>
<dbReference type="RefSeq" id="WP_155334844.1">
    <property type="nucleotide sequence ID" value="NZ_BAAABN010000078.1"/>
</dbReference>
<proteinExistence type="predicted"/>
<evidence type="ECO:0000313" key="3">
    <source>
        <dbReference type="EMBL" id="GER98406.1"/>
    </source>
</evidence>
<feature type="compositionally biased region" description="Basic and acidic residues" evidence="1">
    <location>
        <begin position="612"/>
        <end position="622"/>
    </location>
</feature>
<keyword evidence="2" id="KW-1133">Transmembrane helix</keyword>
<dbReference type="OrthoDB" id="3344388at2"/>
<feature type="region of interest" description="Disordered" evidence="1">
    <location>
        <begin position="578"/>
        <end position="622"/>
    </location>
</feature>
<organism evidence="3 4">
    <name type="scientific">Acrocarpospora corrugata</name>
    <dbReference type="NCBI Taxonomy" id="35763"/>
    <lineage>
        <taxon>Bacteria</taxon>
        <taxon>Bacillati</taxon>
        <taxon>Actinomycetota</taxon>
        <taxon>Actinomycetes</taxon>
        <taxon>Streptosporangiales</taxon>
        <taxon>Streptosporangiaceae</taxon>
        <taxon>Acrocarpospora</taxon>
    </lineage>
</organism>
<evidence type="ECO:0000256" key="2">
    <source>
        <dbReference type="SAM" id="Phobius"/>
    </source>
</evidence>
<evidence type="ECO:0000256" key="1">
    <source>
        <dbReference type="SAM" id="MobiDB-lite"/>
    </source>
</evidence>
<gene>
    <name evidence="3" type="ORF">Acor_04680</name>
</gene>
<keyword evidence="2" id="KW-0812">Transmembrane</keyword>
<keyword evidence="4" id="KW-1185">Reference proteome</keyword>
<feature type="transmembrane region" description="Helical" evidence="2">
    <location>
        <begin position="637"/>
        <end position="661"/>
    </location>
</feature>
<feature type="compositionally biased region" description="Basic and acidic residues" evidence="1">
    <location>
        <begin position="703"/>
        <end position="719"/>
    </location>
</feature>
<sequence>MSRDVRLRVEWAVEGKQPGSNDEYGLIACSRGPLNRASFAEVRAEYVTGTPRQLPQITLGWVGAGDNARLMLIIRRWSDQADRSGRGIAATRYFSVPYRQLAEHRVSYEGLYRALDQCLTDPAYPGDGELLDVAVPILNPAELALRVDRTAMSVAALLLSDQHVCIVGDPLSAEQRLRFLDVVAALLPYGLRVKLRASTWTSVAVNHTIRLSFADAAPAGARSVVWGEKAAIPGRFHAAHSYYEHLAGSAPHLTELIDWLAADPEQRAFNAQGRDGALTRLAEFEVRPGTRRRPIHRSSVEQALRECAEHLTGGELAHLENPVAFLREAADNDFAAGERAAFQEIVKESGLLVQLCQTDVRLKEPRKVVLDVAYGPALTMAGLQHVIGQIEVPSRRLLHTLYAMPAHELAVSLYLASRLGGADLFRALDKPPTPEVVRAAGRQPIDAQVVLAVHEELVRRGESRSDTDLAPALRDVGHLAAPLAVALPHRPELQQDKLRKLLSAAYGPALGVRDFTGIVRFPLKPGQGPLLAAALDLAGQDSGEAVRAAVSDYLRAEGLAKAEVARLEAAMRAPEPVVVSPESPPIRRTTSPVHSFGKTSGGPPLNPIMSLQEDREPGEGRARRLGGRLRGWLPHTLSGWTVFVLIVLILFAVTVALVILFGDRGDPAVTPPVETQTSQPQYTPAATFSAQDSPDGVTPSGKPSDKKDSKKKDSDSGDP</sequence>